<feature type="compositionally biased region" description="Polar residues" evidence="1">
    <location>
        <begin position="18"/>
        <end position="32"/>
    </location>
</feature>
<gene>
    <name evidence="2" type="ORF">ABXS70_22445</name>
</gene>
<dbReference type="AlphaFoldDB" id="A0AAU8NBP4"/>
<reference evidence="2" key="1">
    <citation type="submission" date="2024-05" db="EMBL/GenBank/DDBJ databases">
        <title>Draft genome assemblies of 36 bacteria isolated from hibernating arctic ground squirrels.</title>
        <authorList>
            <person name="McKee H."/>
            <person name="Mullen L."/>
            <person name="Drown D.M."/>
            <person name="Duddleston K.N."/>
        </authorList>
    </citation>
    <scope>NUCLEOTIDE SEQUENCE</scope>
    <source>
        <strain evidence="2">AN1007</strain>
    </source>
</reference>
<sequence length="54" mass="6027">MVHEGAKRPPLFPGFDRSTGQNESENRGTTSGRRNHPHRSDHPKATAFTTRRAA</sequence>
<dbReference type="RefSeq" id="WP_342554180.1">
    <property type="nucleotide sequence ID" value="NZ_CP159992.1"/>
</dbReference>
<organism evidence="2">
    <name type="scientific">Paenibacillus sp. AN1007</name>
    <dbReference type="NCBI Taxonomy" id="3151385"/>
    <lineage>
        <taxon>Bacteria</taxon>
        <taxon>Bacillati</taxon>
        <taxon>Bacillota</taxon>
        <taxon>Bacilli</taxon>
        <taxon>Bacillales</taxon>
        <taxon>Paenibacillaceae</taxon>
        <taxon>Paenibacillus</taxon>
    </lineage>
</organism>
<dbReference type="EMBL" id="CP159992">
    <property type="protein sequence ID" value="XCP93924.1"/>
    <property type="molecule type" value="Genomic_DNA"/>
</dbReference>
<proteinExistence type="predicted"/>
<protein>
    <submittedName>
        <fullName evidence="2">Uncharacterized protein</fullName>
    </submittedName>
</protein>
<evidence type="ECO:0000313" key="2">
    <source>
        <dbReference type="EMBL" id="XCP93924.1"/>
    </source>
</evidence>
<feature type="region of interest" description="Disordered" evidence="1">
    <location>
        <begin position="1"/>
        <end position="54"/>
    </location>
</feature>
<accession>A0AAU8NBP4</accession>
<name>A0AAU8NBP4_9BACL</name>
<evidence type="ECO:0000256" key="1">
    <source>
        <dbReference type="SAM" id="MobiDB-lite"/>
    </source>
</evidence>